<dbReference type="EMBL" id="AAXW01000002">
    <property type="protein sequence ID" value="EAZ93659.1"/>
    <property type="molecule type" value="Genomic_DNA"/>
</dbReference>
<dbReference type="AlphaFoldDB" id="A3IIM7"/>
<comment type="caution">
    <text evidence="1">The sequence shown here is derived from an EMBL/GenBank/DDBJ whole genome shotgun (WGS) entry which is preliminary data.</text>
</comment>
<proteinExistence type="predicted"/>
<sequence length="35" mass="3985">MPTLLPPVSTTHCSHSYKIRGHYICLIFKNQALLT</sequence>
<reference evidence="1 2" key="1">
    <citation type="submission" date="2007-03" db="EMBL/GenBank/DDBJ databases">
        <authorList>
            <person name="Stal L."/>
            <person name="Ferriera S."/>
            <person name="Johnson J."/>
            <person name="Kravitz S."/>
            <person name="Beeson K."/>
            <person name="Sutton G."/>
            <person name="Rogers Y.-H."/>
            <person name="Friedman R."/>
            <person name="Frazier M."/>
            <person name="Venter J.C."/>
        </authorList>
    </citation>
    <scope>NUCLEOTIDE SEQUENCE [LARGE SCALE GENOMIC DNA]</scope>
    <source>
        <strain evidence="1 2">CCY0110</strain>
    </source>
</reference>
<evidence type="ECO:0000313" key="2">
    <source>
        <dbReference type="Proteomes" id="UP000003781"/>
    </source>
</evidence>
<accession>A3IIM7</accession>
<protein>
    <submittedName>
        <fullName evidence="1">Uncharacterized protein</fullName>
    </submittedName>
</protein>
<keyword evidence="2" id="KW-1185">Reference proteome</keyword>
<name>A3IIM7_9CHRO</name>
<organism evidence="1 2">
    <name type="scientific">Crocosphaera chwakensis CCY0110</name>
    <dbReference type="NCBI Taxonomy" id="391612"/>
    <lineage>
        <taxon>Bacteria</taxon>
        <taxon>Bacillati</taxon>
        <taxon>Cyanobacteriota</taxon>
        <taxon>Cyanophyceae</taxon>
        <taxon>Oscillatoriophycideae</taxon>
        <taxon>Chroococcales</taxon>
        <taxon>Aphanothecaceae</taxon>
        <taxon>Crocosphaera</taxon>
        <taxon>Crocosphaera chwakensis</taxon>
    </lineage>
</organism>
<dbReference type="Proteomes" id="UP000003781">
    <property type="component" value="Unassembled WGS sequence"/>
</dbReference>
<gene>
    <name evidence="1" type="ORF">CY0110_17727</name>
</gene>
<evidence type="ECO:0000313" key="1">
    <source>
        <dbReference type="EMBL" id="EAZ93659.1"/>
    </source>
</evidence>